<dbReference type="OrthoDB" id="423498at2759"/>
<accession>A0A6A5YKW6</accession>
<sequence length="435" mass="47855">MFKLLSGGLHFILAGICGGVQPDTQQVLSPPHKLQQSNPLVQSCSQDLSVHFPSIVCIKNRGAVIQGDFKRPVRNVLGDADKFRDTSAPSEPSFHHVAQADFVVWDQERAPELLGSNPSVEFMFKLPYESHEGPVWSPLTNELYFTKVKSGFLGFLAINLTVDPPTLRHIVPSPPIYAPTGSRYRDGLVYFSTIGGNSDLEGYSFHPGIYTYNVTSGESATLLNNYHGYYFNGADDFDIDQNGNIWVTDNYYGRPCHVNTEPPQINAATYRFNPHTGSIVIVEDSLQEPNGVAFAPDFKTLYLTDTGSGNASIDPGLPAHLVPHIKYNTTGPRTIYAYDIDERGTGLRNKRPIHLALDYVPDGIKVSREGYIVTGAGYGVSVLSPEGELLVVVQTNFTVINIAFVGEEAEELWAVGIGGIARVRWGIRGFKDWES</sequence>
<reference evidence="3" key="1">
    <citation type="journal article" date="2020" name="Stud. Mycol.">
        <title>101 Dothideomycetes genomes: a test case for predicting lifestyles and emergence of pathogens.</title>
        <authorList>
            <person name="Haridas S."/>
            <person name="Albert R."/>
            <person name="Binder M."/>
            <person name="Bloem J."/>
            <person name="Labutti K."/>
            <person name="Salamov A."/>
            <person name="Andreopoulos B."/>
            <person name="Baker S."/>
            <person name="Barry K."/>
            <person name="Bills G."/>
            <person name="Bluhm B."/>
            <person name="Cannon C."/>
            <person name="Castanera R."/>
            <person name="Culley D."/>
            <person name="Daum C."/>
            <person name="Ezra D."/>
            <person name="Gonzalez J."/>
            <person name="Henrissat B."/>
            <person name="Kuo A."/>
            <person name="Liang C."/>
            <person name="Lipzen A."/>
            <person name="Lutzoni F."/>
            <person name="Magnuson J."/>
            <person name="Mondo S."/>
            <person name="Nolan M."/>
            <person name="Ohm R."/>
            <person name="Pangilinan J."/>
            <person name="Park H.-J."/>
            <person name="Ramirez L."/>
            <person name="Alfaro M."/>
            <person name="Sun H."/>
            <person name="Tritt A."/>
            <person name="Yoshinaga Y."/>
            <person name="Zwiers L.-H."/>
            <person name="Turgeon B."/>
            <person name="Goodwin S."/>
            <person name="Spatafora J."/>
            <person name="Crous P."/>
            <person name="Grigoriev I."/>
        </authorList>
    </citation>
    <scope>NUCLEOTIDE SEQUENCE</scope>
    <source>
        <strain evidence="3">CBS 627.86</strain>
    </source>
</reference>
<dbReference type="SUPFAM" id="SSF63829">
    <property type="entry name" value="Calcium-dependent phosphotriesterase"/>
    <property type="match status" value="1"/>
</dbReference>
<evidence type="ECO:0000313" key="4">
    <source>
        <dbReference type="Proteomes" id="UP000799770"/>
    </source>
</evidence>
<evidence type="ECO:0000259" key="2">
    <source>
        <dbReference type="Pfam" id="PF08450"/>
    </source>
</evidence>
<proteinExistence type="predicted"/>
<protein>
    <submittedName>
        <fullName evidence="3">Putative gluconolactonase</fullName>
    </submittedName>
</protein>
<dbReference type="EMBL" id="ML977352">
    <property type="protein sequence ID" value="KAF2107792.1"/>
    <property type="molecule type" value="Genomic_DNA"/>
</dbReference>
<dbReference type="InterPro" id="IPR013658">
    <property type="entry name" value="SGL"/>
</dbReference>
<keyword evidence="1" id="KW-0732">Signal</keyword>
<evidence type="ECO:0000256" key="1">
    <source>
        <dbReference type="SAM" id="SignalP"/>
    </source>
</evidence>
<feature type="domain" description="SMP-30/Gluconolactonase/LRE-like region" evidence="2">
    <location>
        <begin position="330"/>
        <end position="413"/>
    </location>
</feature>
<dbReference type="Proteomes" id="UP000799770">
    <property type="component" value="Unassembled WGS sequence"/>
</dbReference>
<gene>
    <name evidence="3" type="ORF">BDV96DRAFT_505677</name>
</gene>
<dbReference type="Gene3D" id="2.120.10.30">
    <property type="entry name" value="TolB, C-terminal domain"/>
    <property type="match status" value="1"/>
</dbReference>
<dbReference type="Pfam" id="PF08450">
    <property type="entry name" value="SGL"/>
    <property type="match status" value="2"/>
</dbReference>
<feature type="chain" id="PRO_5025441203" evidence="1">
    <location>
        <begin position="20"/>
        <end position="435"/>
    </location>
</feature>
<name>A0A6A5YKW6_9PLEO</name>
<dbReference type="AlphaFoldDB" id="A0A6A5YKW6"/>
<evidence type="ECO:0000313" key="3">
    <source>
        <dbReference type="EMBL" id="KAF2107792.1"/>
    </source>
</evidence>
<organism evidence="3 4">
    <name type="scientific">Lophiotrema nucula</name>
    <dbReference type="NCBI Taxonomy" id="690887"/>
    <lineage>
        <taxon>Eukaryota</taxon>
        <taxon>Fungi</taxon>
        <taxon>Dikarya</taxon>
        <taxon>Ascomycota</taxon>
        <taxon>Pezizomycotina</taxon>
        <taxon>Dothideomycetes</taxon>
        <taxon>Pleosporomycetidae</taxon>
        <taxon>Pleosporales</taxon>
        <taxon>Lophiotremataceae</taxon>
        <taxon>Lophiotrema</taxon>
    </lineage>
</organism>
<dbReference type="InterPro" id="IPR052988">
    <property type="entry name" value="Oryzine_lactonohydrolase"/>
</dbReference>
<feature type="domain" description="SMP-30/Gluconolactonase/LRE-like region" evidence="2">
    <location>
        <begin position="197"/>
        <end position="307"/>
    </location>
</feature>
<dbReference type="PANTHER" id="PTHR47064">
    <property type="entry name" value="PUTATIVE (AFU_ORTHOLOGUE AFUA_1G08990)-RELATED"/>
    <property type="match status" value="1"/>
</dbReference>
<dbReference type="PANTHER" id="PTHR47064:SF2">
    <property type="entry name" value="SMP-30_GLUCONOLACTONASE_LRE-LIKE REGION DOMAIN-CONTAINING PROTEIN-RELATED"/>
    <property type="match status" value="1"/>
</dbReference>
<feature type="signal peptide" evidence="1">
    <location>
        <begin position="1"/>
        <end position="19"/>
    </location>
</feature>
<keyword evidence="4" id="KW-1185">Reference proteome</keyword>
<dbReference type="InterPro" id="IPR011042">
    <property type="entry name" value="6-blade_b-propeller_TolB-like"/>
</dbReference>